<dbReference type="SUPFAM" id="SSF50447">
    <property type="entry name" value="Translation proteins"/>
    <property type="match status" value="1"/>
</dbReference>
<dbReference type="InterPro" id="IPR051335">
    <property type="entry name" value="Alanyl-tRNA_Editing_Enzymes"/>
</dbReference>
<evidence type="ECO:0000256" key="1">
    <source>
        <dbReference type="ARBA" id="ARBA00001947"/>
    </source>
</evidence>
<dbReference type="GO" id="GO:0006419">
    <property type="term" value="P:alanyl-tRNA aminoacylation"/>
    <property type="evidence" value="ECO:0007669"/>
    <property type="project" value="InterPro"/>
</dbReference>
<dbReference type="GO" id="GO:0046872">
    <property type="term" value="F:metal ion binding"/>
    <property type="evidence" value="ECO:0007669"/>
    <property type="project" value="UniProtKB-KW"/>
</dbReference>
<gene>
    <name evidence="10" type="ORF">SPIROBIBN47_60023</name>
</gene>
<evidence type="ECO:0000256" key="5">
    <source>
        <dbReference type="ARBA" id="ARBA00022833"/>
    </source>
</evidence>
<evidence type="ECO:0000259" key="9">
    <source>
        <dbReference type="PROSITE" id="PS50860"/>
    </source>
</evidence>
<sequence length="427" mass="46301">MNVHALSERLFYQNPWLQEADAVIKAIEYGAPDVSADASAAKSGVETLRVLLDITVFYPEGGGQPPDTGFIDDLRVIDVQEIDGHIWHFVELPGNPSSPLKPHDPLKPGDRVHLRIDWQRRLDHMQQHTGQHLLSAVLEQEYGIHTLSFHLGTEYSTIDVSAKNPEELPLPDIEAKIEDWIGHDVSVLVHYCPPEDIAAFKLRKKPPANEAVIRVVEIEGYDWSPCGGTHVERTGQLRAIKILSLERYKGNVRVYFAAGARAVRLLSATYEETKKTASALGVGIGGISARVFDILGKIAALERALKQSTQTWAAAEAKLAASQAAPHEVLEFRLDEEGADSAAELAKAAAELGRAAIAISLSDKTIIIQVPQVAGFLSLAGMLKPKLAEFGGKGGGGPAFFRASFSSESELARFAEEAKQALAALSD</sequence>
<dbReference type="InterPro" id="IPR018165">
    <property type="entry name" value="Ala-tRNA-synth_IIc_core"/>
</dbReference>
<dbReference type="Pfam" id="PF01411">
    <property type="entry name" value="tRNA-synt_2c"/>
    <property type="match status" value="1"/>
</dbReference>
<feature type="domain" description="Alanyl-transfer RNA synthetases family profile" evidence="9">
    <location>
        <begin position="1"/>
        <end position="268"/>
    </location>
</feature>
<dbReference type="PANTHER" id="PTHR43462">
    <property type="entry name" value="ALANYL-TRNA EDITING PROTEIN"/>
    <property type="match status" value="1"/>
</dbReference>
<evidence type="ECO:0000256" key="4">
    <source>
        <dbReference type="ARBA" id="ARBA00022723"/>
    </source>
</evidence>
<keyword evidence="10" id="KW-0436">Ligase</keyword>
<keyword evidence="5" id="KW-0862">Zinc</keyword>
<dbReference type="Pfam" id="PF07973">
    <property type="entry name" value="tRNA_SAD"/>
    <property type="match status" value="1"/>
</dbReference>
<proteinExistence type="predicted"/>
<evidence type="ECO:0000256" key="8">
    <source>
        <dbReference type="ARBA" id="ARBA00048300"/>
    </source>
</evidence>
<dbReference type="Gene3D" id="2.40.30.130">
    <property type="match status" value="1"/>
</dbReference>
<dbReference type="GO" id="GO:0005737">
    <property type="term" value="C:cytoplasm"/>
    <property type="evidence" value="ECO:0007669"/>
    <property type="project" value="UniProtKB-SubCell"/>
</dbReference>
<comment type="subcellular location">
    <subcellularLocation>
        <location evidence="2">Cytoplasm</location>
    </subcellularLocation>
</comment>
<name>A0A3P3XLP1_9SPIR</name>
<dbReference type="InterPro" id="IPR009000">
    <property type="entry name" value="Transl_B-barrel_sf"/>
</dbReference>
<comment type="catalytic activity">
    <reaction evidence="8">
        <text>tRNA(Ala) + L-alanine + ATP = L-alanyl-tRNA(Ala) + AMP + diphosphate</text>
        <dbReference type="Rhea" id="RHEA:12540"/>
        <dbReference type="Rhea" id="RHEA-COMP:9657"/>
        <dbReference type="Rhea" id="RHEA-COMP:9923"/>
        <dbReference type="ChEBI" id="CHEBI:30616"/>
        <dbReference type="ChEBI" id="CHEBI:33019"/>
        <dbReference type="ChEBI" id="CHEBI:57972"/>
        <dbReference type="ChEBI" id="CHEBI:78442"/>
        <dbReference type="ChEBI" id="CHEBI:78497"/>
        <dbReference type="ChEBI" id="CHEBI:456215"/>
        <dbReference type="EC" id="6.1.1.7"/>
    </reaction>
</comment>
<dbReference type="SUPFAM" id="SSF55186">
    <property type="entry name" value="ThrRS/AlaRS common domain"/>
    <property type="match status" value="1"/>
</dbReference>
<evidence type="ECO:0000256" key="3">
    <source>
        <dbReference type="ARBA" id="ARBA00017959"/>
    </source>
</evidence>
<dbReference type="GO" id="GO:0003676">
    <property type="term" value="F:nucleic acid binding"/>
    <property type="evidence" value="ECO:0007669"/>
    <property type="project" value="InterPro"/>
</dbReference>
<reference evidence="10" key="1">
    <citation type="submission" date="2017-02" db="EMBL/GenBank/DDBJ databases">
        <authorList>
            <person name="Regsiter A."/>
            <person name="William W."/>
        </authorList>
    </citation>
    <scope>NUCLEOTIDE SEQUENCE</scope>
    <source>
        <strain evidence="10">Bib</strain>
    </source>
</reference>
<protein>
    <recommendedName>
        <fullName evidence="3">Alanine--tRNA ligase</fullName>
    </recommendedName>
    <alternativeName>
        <fullName evidence="7">Alanyl-tRNA synthetase</fullName>
    </alternativeName>
</protein>
<dbReference type="GO" id="GO:0002161">
    <property type="term" value="F:aminoacyl-tRNA deacylase activity"/>
    <property type="evidence" value="ECO:0007669"/>
    <property type="project" value="UniProtKB-ARBA"/>
</dbReference>
<dbReference type="InterPro" id="IPR018163">
    <property type="entry name" value="Thr/Ala-tRNA-synth_IIc_edit"/>
</dbReference>
<evidence type="ECO:0000313" key="10">
    <source>
        <dbReference type="EMBL" id="SLM15685.1"/>
    </source>
</evidence>
<dbReference type="InterPro" id="IPR012947">
    <property type="entry name" value="tRNA_SAD"/>
</dbReference>
<dbReference type="SMART" id="SM00863">
    <property type="entry name" value="tRNA_SAD"/>
    <property type="match status" value="1"/>
</dbReference>
<dbReference type="PANTHER" id="PTHR43462:SF1">
    <property type="entry name" value="ALANYL-TRNA EDITING PROTEIN AARSD1"/>
    <property type="match status" value="1"/>
</dbReference>
<dbReference type="InterPro" id="IPR018164">
    <property type="entry name" value="Ala-tRNA-synth_IIc_N"/>
</dbReference>
<dbReference type="GO" id="GO:0005524">
    <property type="term" value="F:ATP binding"/>
    <property type="evidence" value="ECO:0007669"/>
    <property type="project" value="InterPro"/>
</dbReference>
<accession>A0A3P3XLP1</accession>
<dbReference type="PROSITE" id="PS50860">
    <property type="entry name" value="AA_TRNA_LIGASE_II_ALA"/>
    <property type="match status" value="1"/>
</dbReference>
<organism evidence="10">
    <name type="scientific">uncultured spirochete</name>
    <dbReference type="NCBI Taxonomy" id="156406"/>
    <lineage>
        <taxon>Bacteria</taxon>
        <taxon>Pseudomonadati</taxon>
        <taxon>Spirochaetota</taxon>
        <taxon>Spirochaetia</taxon>
        <taxon>Spirochaetales</taxon>
        <taxon>environmental samples</taxon>
    </lineage>
</organism>
<evidence type="ECO:0000256" key="6">
    <source>
        <dbReference type="ARBA" id="ARBA00024779"/>
    </source>
</evidence>
<dbReference type="EMBL" id="FWDM01000038">
    <property type="protein sequence ID" value="SLM15685.1"/>
    <property type="molecule type" value="Genomic_DNA"/>
</dbReference>
<comment type="cofactor">
    <cofactor evidence="1">
        <name>Zn(2+)</name>
        <dbReference type="ChEBI" id="CHEBI:29105"/>
    </cofactor>
</comment>
<keyword evidence="10" id="KW-0030">Aminoacyl-tRNA synthetase</keyword>
<evidence type="ECO:0000256" key="7">
    <source>
        <dbReference type="ARBA" id="ARBA00032577"/>
    </source>
</evidence>
<dbReference type="Gene3D" id="3.30.980.10">
    <property type="entry name" value="Threonyl-trna Synthetase, Chain A, domain 2"/>
    <property type="match status" value="1"/>
</dbReference>
<dbReference type="GO" id="GO:0004813">
    <property type="term" value="F:alanine-tRNA ligase activity"/>
    <property type="evidence" value="ECO:0007669"/>
    <property type="project" value="UniProtKB-EC"/>
</dbReference>
<evidence type="ECO:0000256" key="2">
    <source>
        <dbReference type="ARBA" id="ARBA00004496"/>
    </source>
</evidence>
<comment type="function">
    <text evidence="6">Catalyzes the attachment of alanine to tRNA(Ala) in a two-step reaction: alanine is first activated by ATP to form Ala-AMP and then transferred to the acceptor end of tRNA(Ala). Also edits incorrectly charged Ser-tRNA(Ala) and Gly-tRNA(Ala) via its editing domain.</text>
</comment>
<dbReference type="AlphaFoldDB" id="A0A3P3XLP1"/>
<keyword evidence="4" id="KW-0479">Metal-binding</keyword>